<dbReference type="GO" id="GO:0140098">
    <property type="term" value="F:catalytic activity, acting on RNA"/>
    <property type="evidence" value="ECO:0007669"/>
    <property type="project" value="UniProtKB-ARBA"/>
</dbReference>
<dbReference type="GO" id="GO:0003723">
    <property type="term" value="F:RNA binding"/>
    <property type="evidence" value="ECO:0007669"/>
    <property type="project" value="InterPro"/>
</dbReference>
<dbReference type="GO" id="GO:0006396">
    <property type="term" value="P:RNA processing"/>
    <property type="evidence" value="ECO:0007669"/>
    <property type="project" value="UniProtKB-ARBA"/>
</dbReference>
<feature type="non-terminal residue" evidence="1">
    <location>
        <position position="1"/>
    </location>
</feature>
<dbReference type="InterPro" id="IPR020103">
    <property type="entry name" value="PsdUridine_synth_cat_dom_sf"/>
</dbReference>
<dbReference type="GO" id="GO:0001522">
    <property type="term" value="P:pseudouridine synthesis"/>
    <property type="evidence" value="ECO:0007669"/>
    <property type="project" value="InterPro"/>
</dbReference>
<sequence>FLHAAALKFTHPNTGEVIRIEAPLDEQLKRCLKVLRG</sequence>
<dbReference type="AlphaFoldDB" id="A0A6L3XXY9"/>
<dbReference type="SUPFAM" id="SSF55120">
    <property type="entry name" value="Pseudouridine synthase"/>
    <property type="match status" value="1"/>
</dbReference>
<evidence type="ECO:0000313" key="1">
    <source>
        <dbReference type="EMBL" id="KAB2522844.1"/>
    </source>
</evidence>
<dbReference type="EMBL" id="WBSZ01000272">
    <property type="protein sequence ID" value="KAB2522844.1"/>
    <property type="molecule type" value="Genomic_DNA"/>
</dbReference>
<dbReference type="Proteomes" id="UP000476281">
    <property type="component" value="Unassembled WGS sequence"/>
</dbReference>
<organism evidence="1 2">
    <name type="scientific">Enterobacter hormaechei</name>
    <dbReference type="NCBI Taxonomy" id="158836"/>
    <lineage>
        <taxon>Bacteria</taxon>
        <taxon>Pseudomonadati</taxon>
        <taxon>Pseudomonadota</taxon>
        <taxon>Gammaproteobacteria</taxon>
        <taxon>Enterobacterales</taxon>
        <taxon>Enterobacteriaceae</taxon>
        <taxon>Enterobacter</taxon>
        <taxon>Enterobacter cloacae complex</taxon>
    </lineage>
</organism>
<evidence type="ECO:0000313" key="2">
    <source>
        <dbReference type="Proteomes" id="UP000476281"/>
    </source>
</evidence>
<protein>
    <submittedName>
        <fullName evidence="1">23S rRNA pseudouridine(955/2504/2580) synthase</fullName>
    </submittedName>
</protein>
<gene>
    <name evidence="1" type="ORF">F9C29_10555</name>
</gene>
<name>A0A6L3XXY9_9ENTR</name>
<dbReference type="GO" id="GO:0009982">
    <property type="term" value="F:pseudouridine synthase activity"/>
    <property type="evidence" value="ECO:0007669"/>
    <property type="project" value="InterPro"/>
</dbReference>
<reference evidence="1 2" key="1">
    <citation type="submission" date="2019-09" db="EMBL/GenBank/DDBJ databases">
        <title>Reversal of blaTEM antimicrobial resistance by CRISPR-Cas9 in clinical E. coli and other Enterobacteriaceae strains.</title>
        <authorList>
            <person name="Tagliaferri T."/>
            <person name="Guimaraes N."/>
            <person name="Pereira M."/>
            <person name="Felicori L."/>
            <person name="Horz H.-P."/>
            <person name="Santos S."/>
            <person name="Mendes T."/>
        </authorList>
    </citation>
    <scope>NUCLEOTIDE SEQUENCE [LARGE SCALE GENOMIC DNA]</scope>
    <source>
        <strain evidence="1 2">E2_blaTEM_MG</strain>
    </source>
</reference>
<comment type="caution">
    <text evidence="1">The sequence shown here is derived from an EMBL/GenBank/DDBJ whole genome shotgun (WGS) entry which is preliminary data.</text>
</comment>
<proteinExistence type="predicted"/>
<accession>A0A6L3XXY9</accession>
<dbReference type="Gene3D" id="3.30.2350.10">
    <property type="entry name" value="Pseudouridine synthase"/>
    <property type="match status" value="1"/>
</dbReference>